<proteinExistence type="predicted"/>
<feature type="compositionally biased region" description="Low complexity" evidence="1">
    <location>
        <begin position="226"/>
        <end position="242"/>
    </location>
</feature>
<dbReference type="GO" id="GO:0005666">
    <property type="term" value="C:RNA polymerase III complex"/>
    <property type="evidence" value="ECO:0007669"/>
    <property type="project" value="TreeGrafter"/>
</dbReference>
<accession>A0A7S2HK02</accession>
<dbReference type="GO" id="GO:0042797">
    <property type="term" value="P:tRNA transcription by RNA polymerase III"/>
    <property type="evidence" value="ECO:0007669"/>
    <property type="project" value="TreeGrafter"/>
</dbReference>
<organism evidence="2">
    <name type="scientific">Zooxanthella nutricula</name>
    <dbReference type="NCBI Taxonomy" id="1333877"/>
    <lineage>
        <taxon>Eukaryota</taxon>
        <taxon>Sar</taxon>
        <taxon>Alveolata</taxon>
        <taxon>Dinophyceae</taxon>
        <taxon>Peridiniales</taxon>
        <taxon>Peridiniales incertae sedis</taxon>
        <taxon>Zooxanthella</taxon>
    </lineage>
</organism>
<reference evidence="2" key="1">
    <citation type="submission" date="2021-01" db="EMBL/GenBank/DDBJ databases">
        <authorList>
            <person name="Corre E."/>
            <person name="Pelletier E."/>
            <person name="Niang G."/>
            <person name="Scheremetjew M."/>
            <person name="Finn R."/>
            <person name="Kale V."/>
            <person name="Holt S."/>
            <person name="Cochrane G."/>
            <person name="Meng A."/>
            <person name="Brown T."/>
            <person name="Cohen L."/>
        </authorList>
    </citation>
    <scope>NUCLEOTIDE SEQUENCE</scope>
    <source>
        <strain evidence="2">RCC3387</strain>
    </source>
</reference>
<evidence type="ECO:0008006" key="3">
    <source>
        <dbReference type="Google" id="ProtNLM"/>
    </source>
</evidence>
<dbReference type="PANTHER" id="PTHR12069:SF0">
    <property type="entry name" value="DNA-DIRECTED RNA POLYMERASE III SUBUNIT RPC5"/>
    <property type="match status" value="1"/>
</dbReference>
<gene>
    <name evidence="2" type="ORF">BRAN1462_LOCUS2615</name>
</gene>
<name>A0A7S2HK02_9DINO</name>
<dbReference type="EMBL" id="HBGW01003944">
    <property type="protein sequence ID" value="CAD9492106.1"/>
    <property type="molecule type" value="Transcribed_RNA"/>
</dbReference>
<dbReference type="InterPro" id="IPR006886">
    <property type="entry name" value="RNA_pol_III_Rpc5"/>
</dbReference>
<protein>
    <recommendedName>
        <fullName evidence="3">DNA-directed RNA polymerase III subunit RPC5</fullName>
    </recommendedName>
</protein>
<sequence length="383" mass="43263">MRCEHPKLQPLNLLNDAEAFLAATCGQADAAATRRRLAQEAEKAAPQDGLTVYVLSRMPVERQVEALARRYVVMSYTRHLRKRLPPATLRTHGSDSKLQGFLRQCAVLVAGNWVLRSSFAGFEGVEECIREILLSLFAQKRGVLTQQDFTKWQGVMRKASGCSAQVIQEIVRGVAEVDQSGAVRLKEKEDADFMRRFPKVVDEFKEWWDKTHRPQIMARFQQLTAGGKGAGKQQTQQQQQAGVEARKRSRLAGEVKEELAKGAMSLPELRRAIQKRNTSTVIRDEELNVVLQNPSNDVVKVRDVYCFGRTGNEANDKFRTVLHVLFRTKDSVTGREIADEYVRTHGEPCKLSSYVTRNFIRELAEKMDGDTWVLKGLMTRGAA</sequence>
<dbReference type="Pfam" id="PF04801">
    <property type="entry name" value="RPC5"/>
    <property type="match status" value="1"/>
</dbReference>
<dbReference type="PANTHER" id="PTHR12069">
    <property type="entry name" value="DNA-DIRECTED RNA POLYMERASES III 80 KDA POLYPEPTIDE RNA POLYMERASE III SUBUNIT 5"/>
    <property type="match status" value="1"/>
</dbReference>
<evidence type="ECO:0000256" key="1">
    <source>
        <dbReference type="SAM" id="MobiDB-lite"/>
    </source>
</evidence>
<feature type="region of interest" description="Disordered" evidence="1">
    <location>
        <begin position="226"/>
        <end position="249"/>
    </location>
</feature>
<dbReference type="AlphaFoldDB" id="A0A7S2HK02"/>
<evidence type="ECO:0000313" key="2">
    <source>
        <dbReference type="EMBL" id="CAD9492106.1"/>
    </source>
</evidence>